<keyword evidence="2" id="KW-1185">Reference proteome</keyword>
<dbReference type="Proteomes" id="UP001168823">
    <property type="component" value="Unassembled WGS sequence"/>
</dbReference>
<organism evidence="1 2">
    <name type="scientific">Mycolicibacterium arseniciresistens</name>
    <dbReference type="NCBI Taxonomy" id="3062257"/>
    <lineage>
        <taxon>Bacteria</taxon>
        <taxon>Bacillati</taxon>
        <taxon>Actinomycetota</taxon>
        <taxon>Actinomycetes</taxon>
        <taxon>Mycobacteriales</taxon>
        <taxon>Mycobacteriaceae</taxon>
        <taxon>Mycolicibacterium</taxon>
    </lineage>
</organism>
<reference evidence="1" key="1">
    <citation type="submission" date="2023-07" db="EMBL/GenBank/DDBJ databases">
        <title>Mycolicibacterium sp. nov., a novel bacterial species.</title>
        <authorList>
            <person name="Cao Y."/>
        </authorList>
    </citation>
    <scope>NUCLEOTIDE SEQUENCE</scope>
    <source>
        <strain evidence="1">KC 300</strain>
    </source>
</reference>
<protein>
    <submittedName>
        <fullName evidence="1">Uncharacterized protein</fullName>
    </submittedName>
</protein>
<accession>A0ABT8ULD6</accession>
<gene>
    <name evidence="1" type="ORF">Q2100_17955</name>
</gene>
<dbReference type="EMBL" id="JAUMSQ010000142">
    <property type="protein sequence ID" value="MDO3637630.1"/>
    <property type="molecule type" value="Genomic_DNA"/>
</dbReference>
<evidence type="ECO:0000313" key="1">
    <source>
        <dbReference type="EMBL" id="MDO3637630.1"/>
    </source>
</evidence>
<evidence type="ECO:0000313" key="2">
    <source>
        <dbReference type="Proteomes" id="UP001168823"/>
    </source>
</evidence>
<comment type="caution">
    <text evidence="1">The sequence shown here is derived from an EMBL/GenBank/DDBJ whole genome shotgun (WGS) entry which is preliminary data.</text>
</comment>
<proteinExistence type="predicted"/>
<name>A0ABT8ULD6_9MYCO</name>
<sequence length="73" mass="7710">MGELHSALLDEEDVIVFGPLHSGKYEITFGTKGEGDVYVVQNDGCPVAIAGSHDAALALIRDHADVQSAVVLF</sequence>